<feature type="transmembrane region" description="Helical" evidence="2">
    <location>
        <begin position="5"/>
        <end position="26"/>
    </location>
</feature>
<sequence>MKKVFYFISGLVVFLVLAMILIPVFFKDDIAKQVDKILAESVNAEIRYNPEEFDLSFFSHFPHLTVGMGEVSVIGKDIFAGDTLASLKSFQASVNPFSALAGKLDVGGVYLTAPRVHVIVTEDGKANYDIAKPSEEQPSKENKAEEGEESGPATFKIAIQEWAVTDANIIYDDRQQKVLLAISKLNHEGAGDFTADVFNLDTRTTVDDLNLTYDGTEYLSEKQLDATVSLLMDMPNQSFTFRENDIKLNDFGFGFDGNVKLDKDDIITDITFASKESTFKSILSLVPGVFTKDFEDIKTEGKFKLDGFVKGLYRNETLPGFGLNLSVNDGFFKYPDLPQDIHDINVAMSVDHKEGPMESTSVNVSSLKLSLGNNPISGNVLVKNLRNYDMDAALQAKVNLADFGQLVPMDSLDLKGTFALGLKASGYYDSVKHILPAIDATASLKNGYVKTAEFPIPLQNLQFNATAVNKTGKNADLVVSVPDFGVSMGTDRFTANMKLFNLDDISWIINAEGGLNLAVIADAFLPKDMKMAGTMKANLNTRGKLSDAQAQRYAKLPTSGAVTLSNFKFQSPDLPKGMDIPTATLTFDPKKIELKDFSAKFDNSDIRATGSVGNYIAYALEKNATLTGILDVNSNYFDLNQFMSEEEAPADSVKAETTAKTETENTEEGVILVPKNLDLTLTTNMKKVDVTGISILDAKGKITVKNGKANLKDVTFTTLGGSVAMNGAYDTGNPEIPKFDYTLNVKEISFQKTYQAFTTVQKMAPIAGDITGDYSANFVIEGKLGKAMSPVYESLNGNGTVKIKDAALKDNELIGKINKLAKIGSKNMRLENTTVKAKIVNGKVITEPFDIKLDKYKATVSGWNDFTGHAVYDMAVLVPAKGVSNAVNSLISNLTKTKTEAIGSTLQVNLELTRKPSGDKSSTSVKLKGIKTIKGKGQTSGQTKKKEDKKKDIGKEVEKALKGLF</sequence>
<dbReference type="PANTHER" id="PTHR30441:SF8">
    <property type="entry name" value="DUF748 DOMAIN-CONTAINING PROTEIN"/>
    <property type="match status" value="1"/>
</dbReference>
<dbReference type="Pfam" id="PF05170">
    <property type="entry name" value="AsmA"/>
    <property type="match status" value="1"/>
</dbReference>
<feature type="region of interest" description="Disordered" evidence="1">
    <location>
        <begin position="914"/>
        <end position="953"/>
    </location>
</feature>
<dbReference type="GO" id="GO:0005886">
    <property type="term" value="C:plasma membrane"/>
    <property type="evidence" value="ECO:0007669"/>
    <property type="project" value="TreeGrafter"/>
</dbReference>
<evidence type="ECO:0000256" key="1">
    <source>
        <dbReference type="SAM" id="MobiDB-lite"/>
    </source>
</evidence>
<gene>
    <name evidence="4" type="ORF">FUAX_03610</name>
</gene>
<dbReference type="EMBL" id="AP025314">
    <property type="protein sequence ID" value="BDD07929.1"/>
    <property type="molecule type" value="Genomic_DNA"/>
</dbReference>
<dbReference type="PANTHER" id="PTHR30441">
    <property type="entry name" value="DUF748 DOMAIN-CONTAINING PROTEIN"/>
    <property type="match status" value="1"/>
</dbReference>
<dbReference type="RefSeq" id="WP_338393221.1">
    <property type="nucleotide sequence ID" value="NZ_AP025314.1"/>
</dbReference>
<reference evidence="4 5" key="1">
    <citation type="submission" date="2021-12" db="EMBL/GenBank/DDBJ databases">
        <title>Genome sequencing of bacteria with rrn-lacking chromosome and rrn-plasmid.</title>
        <authorList>
            <person name="Anda M."/>
            <person name="Iwasaki W."/>
        </authorList>
    </citation>
    <scope>NUCLEOTIDE SEQUENCE [LARGE SCALE GENOMIC DNA]</scope>
    <source>
        <strain evidence="4 5">DSM 100852</strain>
    </source>
</reference>
<evidence type="ECO:0000259" key="3">
    <source>
        <dbReference type="Pfam" id="PF05170"/>
    </source>
</evidence>
<keyword evidence="2" id="KW-0812">Transmembrane</keyword>
<keyword evidence="5" id="KW-1185">Reference proteome</keyword>
<evidence type="ECO:0000313" key="4">
    <source>
        <dbReference type="EMBL" id="BDD07929.1"/>
    </source>
</evidence>
<name>A0AAU9CNK4_9BACT</name>
<organism evidence="4 5">
    <name type="scientific">Fulvitalea axinellae</name>
    <dbReference type="NCBI Taxonomy" id="1182444"/>
    <lineage>
        <taxon>Bacteria</taxon>
        <taxon>Pseudomonadati</taxon>
        <taxon>Bacteroidota</taxon>
        <taxon>Cytophagia</taxon>
        <taxon>Cytophagales</taxon>
        <taxon>Persicobacteraceae</taxon>
        <taxon>Fulvitalea</taxon>
    </lineage>
</organism>
<accession>A0AAU9CNK4</accession>
<dbReference type="KEGG" id="fax:FUAX_03610"/>
<proteinExistence type="predicted"/>
<keyword evidence="2" id="KW-0472">Membrane</keyword>
<dbReference type="Proteomes" id="UP001348817">
    <property type="component" value="Chromosome"/>
</dbReference>
<dbReference type="InterPro" id="IPR052894">
    <property type="entry name" value="AsmA-related"/>
</dbReference>
<dbReference type="GO" id="GO:0090313">
    <property type="term" value="P:regulation of protein targeting to membrane"/>
    <property type="evidence" value="ECO:0007669"/>
    <property type="project" value="TreeGrafter"/>
</dbReference>
<feature type="region of interest" description="Disordered" evidence="1">
    <location>
        <begin position="132"/>
        <end position="152"/>
    </location>
</feature>
<feature type="domain" description="AsmA" evidence="3">
    <location>
        <begin position="4"/>
        <end position="181"/>
    </location>
</feature>
<dbReference type="InterPro" id="IPR007844">
    <property type="entry name" value="AsmA"/>
</dbReference>
<feature type="compositionally biased region" description="Basic and acidic residues" evidence="1">
    <location>
        <begin position="132"/>
        <end position="145"/>
    </location>
</feature>
<keyword evidence="2" id="KW-1133">Transmembrane helix</keyword>
<evidence type="ECO:0000313" key="5">
    <source>
        <dbReference type="Proteomes" id="UP001348817"/>
    </source>
</evidence>
<protein>
    <recommendedName>
        <fullName evidence="3">AsmA domain-containing protein</fullName>
    </recommendedName>
</protein>
<dbReference type="AlphaFoldDB" id="A0AAU9CNK4"/>
<feature type="compositionally biased region" description="Basic and acidic residues" evidence="1">
    <location>
        <begin position="944"/>
        <end position="953"/>
    </location>
</feature>
<evidence type="ECO:0000256" key="2">
    <source>
        <dbReference type="SAM" id="Phobius"/>
    </source>
</evidence>